<gene>
    <name evidence="1" type="ORF">K1718_23075</name>
</gene>
<evidence type="ECO:0000313" key="1">
    <source>
        <dbReference type="EMBL" id="WFE89013.1"/>
    </source>
</evidence>
<dbReference type="RefSeq" id="WP_265680701.1">
    <property type="nucleotide sequence ID" value="NZ_CP120863.1"/>
</dbReference>
<dbReference type="EMBL" id="CP120863">
    <property type="protein sequence ID" value="WFE89013.1"/>
    <property type="molecule type" value="Genomic_DNA"/>
</dbReference>
<evidence type="ECO:0000313" key="2">
    <source>
        <dbReference type="Proteomes" id="UP001209803"/>
    </source>
</evidence>
<dbReference type="Proteomes" id="UP001209803">
    <property type="component" value="Chromosome"/>
</dbReference>
<keyword evidence="2" id="KW-1185">Reference proteome</keyword>
<protein>
    <submittedName>
        <fullName evidence="1">Uncharacterized protein</fullName>
    </submittedName>
</protein>
<proteinExistence type="predicted"/>
<accession>A0ABY8F8L5</accession>
<name>A0ABY8F8L5_9HYPH</name>
<reference evidence="1 2" key="1">
    <citation type="submission" date="2023-03" db="EMBL/GenBank/DDBJ databases">
        <title>Roseibium porphyridii sp. nov. and Roseibium rhodosorbium sp. nov. isolated from marine algae, Porphyridium cruentum and Rhodosorus marinus, respectively.</title>
        <authorList>
            <person name="Lee M.W."/>
            <person name="Choi B.J."/>
            <person name="Lee J.K."/>
            <person name="Choi D.G."/>
            <person name="Baek J.H."/>
            <person name="Bayburt H."/>
            <person name="Kim J.M."/>
            <person name="Han D.M."/>
            <person name="Kim K.H."/>
            <person name="Jeon C.O."/>
        </authorList>
    </citation>
    <scope>NUCLEOTIDE SEQUENCE [LARGE SCALE GENOMIC DNA]</scope>
    <source>
        <strain evidence="1 2">KMA01</strain>
    </source>
</reference>
<sequence length="98" mass="10913">MSQQPFAGRAADLIEHHLGAHAELAEASIWQRAAEDCVLARIKSLRIVGGLPRHKAALHPDERLNRLKSLLQLWANGCTCAVDEDLFADIVNRHLSER</sequence>
<organism evidence="1 2">
    <name type="scientific">Roseibium porphyridii</name>
    <dbReference type="NCBI Taxonomy" id="2866279"/>
    <lineage>
        <taxon>Bacteria</taxon>
        <taxon>Pseudomonadati</taxon>
        <taxon>Pseudomonadota</taxon>
        <taxon>Alphaproteobacteria</taxon>
        <taxon>Hyphomicrobiales</taxon>
        <taxon>Stappiaceae</taxon>
        <taxon>Roseibium</taxon>
    </lineage>
</organism>